<dbReference type="InterPro" id="IPR013321">
    <property type="entry name" value="Arc_rbn_hlx_hlx"/>
</dbReference>
<sequence>MDEQKDKYTAQKKYLSQKKQLRVWADTDKYERLKHAASANGDSIYSIITRYIDAYLDESEA</sequence>
<accession>A0A9D5RC35</accession>
<proteinExistence type="predicted"/>
<protein>
    <submittedName>
        <fullName evidence="1">Uncharacterized protein</fullName>
    </submittedName>
</protein>
<dbReference type="Proteomes" id="UP000806542">
    <property type="component" value="Unassembled WGS sequence"/>
</dbReference>
<dbReference type="Gene3D" id="1.10.1220.10">
    <property type="entry name" value="Met repressor-like"/>
    <property type="match status" value="1"/>
</dbReference>
<keyword evidence="2" id="KW-1185">Reference proteome</keyword>
<dbReference type="GO" id="GO:0006355">
    <property type="term" value="P:regulation of DNA-templated transcription"/>
    <property type="evidence" value="ECO:0007669"/>
    <property type="project" value="InterPro"/>
</dbReference>
<name>A0A9D5RC35_9FIRM</name>
<reference evidence="1" key="1">
    <citation type="submission" date="2020-10" db="EMBL/GenBank/DDBJ databases">
        <title>ChiBAC.</title>
        <authorList>
            <person name="Zenner C."/>
            <person name="Hitch T.C.A."/>
            <person name="Clavel T."/>
        </authorList>
    </citation>
    <scope>NUCLEOTIDE SEQUENCE</scope>
    <source>
        <strain evidence="1">DSM 107454</strain>
    </source>
</reference>
<dbReference type="RefSeq" id="WP_226393172.1">
    <property type="nucleotide sequence ID" value="NZ_JADCKB010000019.1"/>
</dbReference>
<comment type="caution">
    <text evidence="1">The sequence shown here is derived from an EMBL/GenBank/DDBJ whole genome shotgun (WGS) entry which is preliminary data.</text>
</comment>
<evidence type="ECO:0000313" key="2">
    <source>
        <dbReference type="Proteomes" id="UP000806542"/>
    </source>
</evidence>
<organism evidence="1 2">
    <name type="scientific">Ructibacterium gallinarum</name>
    <dbReference type="NCBI Taxonomy" id="2779355"/>
    <lineage>
        <taxon>Bacteria</taxon>
        <taxon>Bacillati</taxon>
        <taxon>Bacillota</taxon>
        <taxon>Clostridia</taxon>
        <taxon>Eubacteriales</taxon>
        <taxon>Oscillospiraceae</taxon>
        <taxon>Ructibacterium</taxon>
    </lineage>
</organism>
<evidence type="ECO:0000313" key="1">
    <source>
        <dbReference type="EMBL" id="MBE5040618.1"/>
    </source>
</evidence>
<dbReference type="AlphaFoldDB" id="A0A9D5RC35"/>
<gene>
    <name evidence="1" type="ORF">INF28_09105</name>
</gene>
<dbReference type="EMBL" id="JADCKB010000019">
    <property type="protein sequence ID" value="MBE5040618.1"/>
    <property type="molecule type" value="Genomic_DNA"/>
</dbReference>
<dbReference type="SUPFAM" id="SSF47598">
    <property type="entry name" value="Ribbon-helix-helix"/>
    <property type="match status" value="1"/>
</dbReference>
<dbReference type="InterPro" id="IPR010985">
    <property type="entry name" value="Ribbon_hlx_hlx"/>
</dbReference>